<dbReference type="InterPro" id="IPR008620">
    <property type="entry name" value="FixH"/>
</dbReference>
<accession>A0A5S3PD73</accession>
<keyword evidence="1" id="KW-1133">Transmembrane helix</keyword>
<organism evidence="2 3">
    <name type="scientific">Sulfitobacter sabulilitoris</name>
    <dbReference type="NCBI Taxonomy" id="2562655"/>
    <lineage>
        <taxon>Bacteria</taxon>
        <taxon>Pseudomonadati</taxon>
        <taxon>Pseudomonadota</taxon>
        <taxon>Alphaproteobacteria</taxon>
        <taxon>Rhodobacterales</taxon>
        <taxon>Roseobacteraceae</taxon>
        <taxon>Sulfitobacter</taxon>
    </lineage>
</organism>
<keyword evidence="1" id="KW-0812">Transmembrane</keyword>
<evidence type="ECO:0000313" key="2">
    <source>
        <dbReference type="EMBL" id="TMM51776.1"/>
    </source>
</evidence>
<dbReference type="InterPro" id="IPR018037">
    <property type="entry name" value="FixH_proteobacterial"/>
</dbReference>
<evidence type="ECO:0000256" key="1">
    <source>
        <dbReference type="SAM" id="Phobius"/>
    </source>
</evidence>
<evidence type="ECO:0000313" key="3">
    <source>
        <dbReference type="Proteomes" id="UP000309550"/>
    </source>
</evidence>
<dbReference type="Pfam" id="PF05751">
    <property type="entry name" value="FixH"/>
    <property type="match status" value="1"/>
</dbReference>
<reference evidence="2 3" key="1">
    <citation type="submission" date="2019-05" db="EMBL/GenBank/DDBJ databases">
        <title>Sulfitobacter sabulilitoris sp. nov., isolated from a marine sand.</title>
        <authorList>
            <person name="Yoon J.-H."/>
        </authorList>
    </citation>
    <scope>NUCLEOTIDE SEQUENCE [LARGE SCALE GENOMIC DNA]</scope>
    <source>
        <strain evidence="2 3">HSMS-29</strain>
    </source>
</reference>
<comment type="caution">
    <text evidence="2">The sequence shown here is derived from an EMBL/GenBank/DDBJ whole genome shotgun (WGS) entry which is preliminary data.</text>
</comment>
<dbReference type="AlphaFoldDB" id="A0A5S3PD73"/>
<name>A0A5S3PD73_9RHOB</name>
<dbReference type="Proteomes" id="UP000309550">
    <property type="component" value="Unassembled WGS sequence"/>
</dbReference>
<dbReference type="EMBL" id="VANS01000003">
    <property type="protein sequence ID" value="TMM51776.1"/>
    <property type="molecule type" value="Genomic_DNA"/>
</dbReference>
<proteinExistence type="predicted"/>
<feature type="transmembrane region" description="Helical" evidence="1">
    <location>
        <begin position="12"/>
        <end position="38"/>
    </location>
</feature>
<dbReference type="RefSeq" id="WP_138662848.1">
    <property type="nucleotide sequence ID" value="NZ_VANS01000003.1"/>
</dbReference>
<dbReference type="OrthoDB" id="1495896at2"/>
<gene>
    <name evidence="2" type="ORF">FDT80_13590</name>
</gene>
<keyword evidence="1" id="KW-0472">Membrane</keyword>
<keyword evidence="3" id="KW-1185">Reference proteome</keyword>
<protein>
    <submittedName>
        <fullName evidence="2">Nitrogen fixation protein FixH</fullName>
    </submittedName>
</protein>
<dbReference type="PIRSF" id="PIRSF011386">
    <property type="entry name" value="FixH"/>
    <property type="match status" value="1"/>
</dbReference>
<sequence length="158" mass="16920">MTPSSERRLTGWHVFAMFVAGFGVIIAVNLTLAVQAIATFPGLETRNSYVASQQFNAARAAQDALGWTVLARIEDGRLTVAVTDENGRPVRPAEISATLGRATHVGEDSTPGFAWTGEAMVAPTDVVPGYWNLRLVMQAADGTPFRRRIPLIVAEPGA</sequence>